<dbReference type="Proteomes" id="UP001642409">
    <property type="component" value="Unassembled WGS sequence"/>
</dbReference>
<dbReference type="EMBL" id="CAXDID020000433">
    <property type="protein sequence ID" value="CAL6091113.1"/>
    <property type="molecule type" value="Genomic_DNA"/>
</dbReference>
<dbReference type="EMBL" id="CATOUU010000510">
    <property type="protein sequence ID" value="CAI9932177.1"/>
    <property type="molecule type" value="Genomic_DNA"/>
</dbReference>
<feature type="region of interest" description="Disordered" evidence="1">
    <location>
        <begin position="93"/>
        <end position="114"/>
    </location>
</feature>
<sequence>MQLGQIGCGKQNPPILSAGLTSSRIVMTKGRPSTSLQDCKAATAPLLPQKRRWYDVGGFLYKSAFTKQSHYAPGCLYLSRWLLQSRRCAQRTQVQVKSKTNDHSRELTVSCTED</sequence>
<name>A0AA86P9W9_9EUKA</name>
<dbReference type="AlphaFoldDB" id="A0AA86P9W9"/>
<proteinExistence type="predicted"/>
<reference evidence="3 4" key="2">
    <citation type="submission" date="2024-07" db="EMBL/GenBank/DDBJ databases">
        <authorList>
            <person name="Akdeniz Z."/>
        </authorList>
    </citation>
    <scope>NUCLEOTIDE SEQUENCE [LARGE SCALE GENOMIC DNA]</scope>
</reference>
<accession>A0AA86P9W9</accession>
<gene>
    <name evidence="2" type="ORF">HINF_LOCUS19822</name>
    <name evidence="3" type="ORF">HINF_LOCUS65631</name>
</gene>
<comment type="caution">
    <text evidence="2">The sequence shown here is derived from an EMBL/GenBank/DDBJ whole genome shotgun (WGS) entry which is preliminary data.</text>
</comment>
<reference evidence="2" key="1">
    <citation type="submission" date="2023-06" db="EMBL/GenBank/DDBJ databases">
        <authorList>
            <person name="Kurt Z."/>
        </authorList>
    </citation>
    <scope>NUCLEOTIDE SEQUENCE</scope>
</reference>
<evidence type="ECO:0000313" key="3">
    <source>
        <dbReference type="EMBL" id="CAL6091113.1"/>
    </source>
</evidence>
<organism evidence="2">
    <name type="scientific">Hexamita inflata</name>
    <dbReference type="NCBI Taxonomy" id="28002"/>
    <lineage>
        <taxon>Eukaryota</taxon>
        <taxon>Metamonada</taxon>
        <taxon>Diplomonadida</taxon>
        <taxon>Hexamitidae</taxon>
        <taxon>Hexamitinae</taxon>
        <taxon>Hexamita</taxon>
    </lineage>
</organism>
<evidence type="ECO:0000313" key="4">
    <source>
        <dbReference type="Proteomes" id="UP001642409"/>
    </source>
</evidence>
<evidence type="ECO:0000313" key="2">
    <source>
        <dbReference type="EMBL" id="CAI9932177.1"/>
    </source>
</evidence>
<evidence type="ECO:0000256" key="1">
    <source>
        <dbReference type="SAM" id="MobiDB-lite"/>
    </source>
</evidence>
<protein>
    <submittedName>
        <fullName evidence="3">Hypothetical_protein</fullName>
    </submittedName>
</protein>
<keyword evidence="4" id="KW-1185">Reference proteome</keyword>